<dbReference type="AlphaFoldDB" id="A6GEC7"/>
<organism evidence="1 2">
    <name type="scientific">Plesiocystis pacifica SIR-1</name>
    <dbReference type="NCBI Taxonomy" id="391625"/>
    <lineage>
        <taxon>Bacteria</taxon>
        <taxon>Pseudomonadati</taxon>
        <taxon>Myxococcota</taxon>
        <taxon>Polyangia</taxon>
        <taxon>Nannocystales</taxon>
        <taxon>Nannocystaceae</taxon>
        <taxon>Plesiocystis</taxon>
    </lineage>
</organism>
<accession>A6GEC7</accession>
<protein>
    <submittedName>
        <fullName evidence="1">Uncharacterized protein</fullName>
    </submittedName>
</protein>
<evidence type="ECO:0000313" key="2">
    <source>
        <dbReference type="Proteomes" id="UP000005801"/>
    </source>
</evidence>
<dbReference type="Proteomes" id="UP000005801">
    <property type="component" value="Unassembled WGS sequence"/>
</dbReference>
<dbReference type="OrthoDB" id="5508183at2"/>
<evidence type="ECO:0000313" key="1">
    <source>
        <dbReference type="EMBL" id="EDM75768.1"/>
    </source>
</evidence>
<reference evidence="1 2" key="1">
    <citation type="submission" date="2007-06" db="EMBL/GenBank/DDBJ databases">
        <authorList>
            <person name="Shimkets L."/>
            <person name="Ferriera S."/>
            <person name="Johnson J."/>
            <person name="Kravitz S."/>
            <person name="Beeson K."/>
            <person name="Sutton G."/>
            <person name="Rogers Y.-H."/>
            <person name="Friedman R."/>
            <person name="Frazier M."/>
            <person name="Venter J.C."/>
        </authorList>
    </citation>
    <scope>NUCLEOTIDE SEQUENCE [LARGE SCALE GENOMIC DNA]</scope>
    <source>
        <strain evidence="1 2">SIR-1</strain>
    </source>
</reference>
<proteinExistence type="predicted"/>
<sequence length="185" mass="20299">MTAPPVMHLSLVMIHSDLRDSEIESIYADCGYRGCEVVGEPTPGIAVLGLVEDERERRPNHAFLRHCRDQGWTVLADEDGRLASVSTERWSALAVEHGARVVLLHGEPDPGMRAFAVHYPDGRRRAVAVCEGEREEVGTPLAIESAFRGRQITVDDLITLVASLGIDFERLNVLSPYTVTAAQAV</sequence>
<keyword evidence="2" id="KW-1185">Reference proteome</keyword>
<dbReference type="RefSeq" id="WP_006975067.1">
    <property type="nucleotide sequence ID" value="NZ_ABCS01000081.1"/>
</dbReference>
<gene>
    <name evidence="1" type="ORF">PPSIR1_17715</name>
</gene>
<name>A6GEC7_9BACT</name>
<comment type="caution">
    <text evidence="1">The sequence shown here is derived from an EMBL/GenBank/DDBJ whole genome shotgun (WGS) entry which is preliminary data.</text>
</comment>
<dbReference type="EMBL" id="ABCS01000081">
    <property type="protein sequence ID" value="EDM75768.1"/>
    <property type="molecule type" value="Genomic_DNA"/>
</dbReference>